<dbReference type="Proteomes" id="UP000023541">
    <property type="component" value="Unassembled WGS sequence"/>
</dbReference>
<dbReference type="eggNOG" id="COG2207">
    <property type="taxonomic scope" value="Bacteria"/>
</dbReference>
<keyword evidence="2" id="KW-0238">DNA-binding</keyword>
<evidence type="ECO:0000256" key="2">
    <source>
        <dbReference type="ARBA" id="ARBA00023125"/>
    </source>
</evidence>
<comment type="caution">
    <text evidence="5">The sequence shown here is derived from an EMBL/GenBank/DDBJ whole genome shotgun (WGS) entry which is preliminary data.</text>
</comment>
<evidence type="ECO:0000313" key="6">
    <source>
        <dbReference type="Proteomes" id="UP000023541"/>
    </source>
</evidence>
<dbReference type="Pfam" id="PF12833">
    <property type="entry name" value="HTH_18"/>
    <property type="match status" value="1"/>
</dbReference>
<protein>
    <recommendedName>
        <fullName evidence="4">HTH araC/xylS-type domain-containing protein</fullName>
    </recommendedName>
</protein>
<dbReference type="SUPFAM" id="SSF46689">
    <property type="entry name" value="Homeodomain-like"/>
    <property type="match status" value="2"/>
</dbReference>
<feature type="domain" description="HTH araC/xylS-type" evidence="4">
    <location>
        <begin position="164"/>
        <end position="262"/>
    </location>
</feature>
<dbReference type="GO" id="GO:0043565">
    <property type="term" value="F:sequence-specific DNA binding"/>
    <property type="evidence" value="ECO:0007669"/>
    <property type="project" value="InterPro"/>
</dbReference>
<dbReference type="CDD" id="cd00093">
    <property type="entry name" value="HTH_XRE"/>
    <property type="match status" value="1"/>
</dbReference>
<name>A0A023C121_9FLAO</name>
<evidence type="ECO:0000259" key="4">
    <source>
        <dbReference type="PROSITE" id="PS01124"/>
    </source>
</evidence>
<proteinExistence type="predicted"/>
<dbReference type="OrthoDB" id="511992at2"/>
<dbReference type="PANTHER" id="PTHR43280:SF2">
    <property type="entry name" value="HTH-TYPE TRANSCRIPTIONAL REGULATOR EXSA"/>
    <property type="match status" value="1"/>
</dbReference>
<dbReference type="EMBL" id="AQRA01000001">
    <property type="protein sequence ID" value="EZH75583.1"/>
    <property type="molecule type" value="Genomic_DNA"/>
</dbReference>
<keyword evidence="6" id="KW-1185">Reference proteome</keyword>
<keyword evidence="3" id="KW-0804">Transcription</keyword>
<dbReference type="GO" id="GO:0003700">
    <property type="term" value="F:DNA-binding transcription factor activity"/>
    <property type="evidence" value="ECO:0007669"/>
    <property type="project" value="InterPro"/>
</dbReference>
<dbReference type="PANTHER" id="PTHR43280">
    <property type="entry name" value="ARAC-FAMILY TRANSCRIPTIONAL REGULATOR"/>
    <property type="match status" value="1"/>
</dbReference>
<dbReference type="PROSITE" id="PS00041">
    <property type="entry name" value="HTH_ARAC_FAMILY_1"/>
    <property type="match status" value="1"/>
</dbReference>
<evidence type="ECO:0000313" key="5">
    <source>
        <dbReference type="EMBL" id="EZH75583.1"/>
    </source>
</evidence>
<dbReference type="PRINTS" id="PR00032">
    <property type="entry name" value="HTHARAC"/>
</dbReference>
<dbReference type="SMART" id="SM00342">
    <property type="entry name" value="HTH_ARAC"/>
    <property type="match status" value="1"/>
</dbReference>
<gene>
    <name evidence="5" type="ORF">ATO12_02010</name>
</gene>
<dbReference type="InterPro" id="IPR020449">
    <property type="entry name" value="Tscrpt_reg_AraC-type_HTH"/>
</dbReference>
<dbReference type="RefSeq" id="WP_034238165.1">
    <property type="nucleotide sequence ID" value="NZ_AQRA01000001.1"/>
</dbReference>
<accession>A0A023C121</accession>
<keyword evidence="1" id="KW-0805">Transcription regulation</keyword>
<dbReference type="InterPro" id="IPR018062">
    <property type="entry name" value="HTH_AraC-typ_CS"/>
</dbReference>
<dbReference type="InterPro" id="IPR001387">
    <property type="entry name" value="Cro/C1-type_HTH"/>
</dbReference>
<dbReference type="Gene3D" id="1.10.10.60">
    <property type="entry name" value="Homeodomain-like"/>
    <property type="match status" value="2"/>
</dbReference>
<dbReference type="STRING" id="1317122.ATO12_02010"/>
<dbReference type="AlphaFoldDB" id="A0A023C121"/>
<evidence type="ECO:0000256" key="1">
    <source>
        <dbReference type="ARBA" id="ARBA00023015"/>
    </source>
</evidence>
<evidence type="ECO:0000256" key="3">
    <source>
        <dbReference type="ARBA" id="ARBA00023163"/>
    </source>
</evidence>
<organism evidence="5 6">
    <name type="scientific">Aquimarina atlantica</name>
    <dbReference type="NCBI Taxonomy" id="1317122"/>
    <lineage>
        <taxon>Bacteria</taxon>
        <taxon>Pseudomonadati</taxon>
        <taxon>Bacteroidota</taxon>
        <taxon>Flavobacteriia</taxon>
        <taxon>Flavobacteriales</taxon>
        <taxon>Flavobacteriaceae</taxon>
        <taxon>Aquimarina</taxon>
    </lineage>
</organism>
<dbReference type="InterPro" id="IPR018060">
    <property type="entry name" value="HTH_AraC"/>
</dbReference>
<dbReference type="PROSITE" id="PS01124">
    <property type="entry name" value="HTH_ARAC_FAMILY_2"/>
    <property type="match status" value="1"/>
</dbReference>
<dbReference type="InterPro" id="IPR009057">
    <property type="entry name" value="Homeodomain-like_sf"/>
</dbReference>
<sequence>MIALKTKEFLGTTTEHFSFGNYDISMVKYHKPVSEDWHSHEKYHLSLVLQGGNLESRKGEDIQIFPGSIVLYDKLEVHRNRHTAFPSENLNIEIDDSFFIKNELSTLDFRTSILKNTAVQFQLLKIYKELKIDDTSSSDSIHSSLLTLFSGYHKMTDYKPIWVDTIRELLCDRWDEFITLKELSEKVQIHPVTISRYFSKYFNCTLGEYMRRIKIEKAILFLKHTNKSLTEITFLCGFSDQSHFSKTFKLCTGFKPNEFRRI</sequence>
<reference evidence="5 6" key="1">
    <citation type="submission" date="2014-04" db="EMBL/GenBank/DDBJ databases">
        <title>Aquimarina sp. 22II-S11-z7 Genome Sequencing.</title>
        <authorList>
            <person name="Lai Q."/>
        </authorList>
    </citation>
    <scope>NUCLEOTIDE SEQUENCE [LARGE SCALE GENOMIC DNA]</scope>
    <source>
        <strain evidence="5 6">22II-S11-z7</strain>
    </source>
</reference>